<dbReference type="Proteomes" id="UP000093694">
    <property type="component" value="Unassembled WGS sequence"/>
</dbReference>
<organism evidence="9 11">
    <name type="scientific">Clostridium coskatii</name>
    <dbReference type="NCBI Taxonomy" id="1705578"/>
    <lineage>
        <taxon>Bacteria</taxon>
        <taxon>Bacillati</taxon>
        <taxon>Bacillota</taxon>
        <taxon>Clostridia</taxon>
        <taxon>Eubacteriales</taxon>
        <taxon>Clostridiaceae</taxon>
        <taxon>Clostridium</taxon>
    </lineage>
</organism>
<sequence>MPSKKANGEGSVQKYYKDGVLKGWRTTITIGHDDTGKLVRKQFYGKTKLETIKKKDEYMNKSAAGLLPCDEKITLQEWIKIWLYEYRINDLRPSTLERYCGIYKIYILNSPIGLKKLKDLKTANLQAYYNILIQEKHKTPNVIKNLNKLLKTGLNQAVKEHYIIINPCNSVTLPKLPPKKEIQIFTVEEEKKFIKSLSSHRNRALFMLALGTGLRQGEILALRWSDINLEENELKVQRTFKRVQLINRDNSKNKTELIVQEPKTKNSKRTIPIPSAIAAELKKHKIRQAEEKLKAGDIYVDNDLVFPNAIGEPTDAKNITRSYKRALKRADISYKNFHAMRHTYATRLFEADIPLKTVQELLGHADISTTANVYTHVLPRQKIKAVDKLNDLFAL</sequence>
<keyword evidence="12" id="KW-1185">Reference proteome</keyword>
<dbReference type="RefSeq" id="WP_063600892.1">
    <property type="nucleotide sequence ID" value="NZ_LITQ01000012.1"/>
</dbReference>
<feature type="domain" description="Core-binding (CB)" evidence="8">
    <location>
        <begin position="73"/>
        <end position="158"/>
    </location>
</feature>
<dbReference type="CDD" id="cd01189">
    <property type="entry name" value="INT_ICEBs1_C_like"/>
    <property type="match status" value="1"/>
</dbReference>
<keyword evidence="4 6" id="KW-0238">DNA-binding</keyword>
<reference evidence="9 11" key="1">
    <citation type="journal article" date="2015" name="Biotechnol. Bioeng.">
        <title>Genome sequence and phenotypic characterization of Caulobacter segnis.</title>
        <authorList>
            <person name="Patel S."/>
            <person name="Fletcher B."/>
            <person name="Scott D.C."/>
            <person name="Ely B."/>
        </authorList>
    </citation>
    <scope>NUCLEOTIDE SEQUENCE [LARGE SCALE GENOMIC DNA]</scope>
    <source>
        <strain evidence="9 11">PS02</strain>
    </source>
</reference>
<evidence type="ECO:0000256" key="2">
    <source>
        <dbReference type="ARBA" id="ARBA00008857"/>
    </source>
</evidence>
<name>A0A166TD18_9CLOT</name>
<evidence type="ECO:0000313" key="12">
    <source>
        <dbReference type="Proteomes" id="UP000093694"/>
    </source>
</evidence>
<comment type="similarity">
    <text evidence="2">Belongs to the 'phage' integrase family.</text>
</comment>
<dbReference type="PANTHER" id="PTHR30349">
    <property type="entry name" value="PHAGE INTEGRASE-RELATED"/>
    <property type="match status" value="1"/>
</dbReference>
<dbReference type="Pfam" id="PF14659">
    <property type="entry name" value="Phage_int_SAM_3"/>
    <property type="match status" value="1"/>
</dbReference>
<dbReference type="SUPFAM" id="SSF56349">
    <property type="entry name" value="DNA breaking-rejoining enzymes"/>
    <property type="match status" value="1"/>
</dbReference>
<dbReference type="PANTHER" id="PTHR30349:SF41">
    <property type="entry name" value="INTEGRASE_RECOMBINASE PROTEIN MJ0367-RELATED"/>
    <property type="match status" value="1"/>
</dbReference>
<dbReference type="InterPro" id="IPR050090">
    <property type="entry name" value="Tyrosine_recombinase_XerCD"/>
</dbReference>
<proteinExistence type="inferred from homology"/>
<dbReference type="PROSITE" id="PS51898">
    <property type="entry name" value="TYR_RECOMBINASE"/>
    <property type="match status" value="1"/>
</dbReference>
<dbReference type="GO" id="GO:0003677">
    <property type="term" value="F:DNA binding"/>
    <property type="evidence" value="ECO:0007669"/>
    <property type="project" value="UniProtKB-UniRule"/>
</dbReference>
<evidence type="ECO:0000256" key="1">
    <source>
        <dbReference type="ARBA" id="ARBA00003283"/>
    </source>
</evidence>
<protein>
    <submittedName>
        <fullName evidence="9">Tyrosine recombinase XerC</fullName>
    </submittedName>
</protein>
<dbReference type="InterPro" id="IPR044068">
    <property type="entry name" value="CB"/>
</dbReference>
<accession>A0A166TD18</accession>
<dbReference type="GO" id="GO:0015074">
    <property type="term" value="P:DNA integration"/>
    <property type="evidence" value="ECO:0007669"/>
    <property type="project" value="UniProtKB-KW"/>
</dbReference>
<dbReference type="GO" id="GO:0006310">
    <property type="term" value="P:DNA recombination"/>
    <property type="evidence" value="ECO:0007669"/>
    <property type="project" value="UniProtKB-KW"/>
</dbReference>
<gene>
    <name evidence="9" type="primary">xerC_8</name>
    <name evidence="10" type="synonym">xerC_3</name>
    <name evidence="10" type="ORF">CLCOS_10320</name>
    <name evidence="9" type="ORF">WX73_04295</name>
</gene>
<dbReference type="EMBL" id="LROR01000034">
    <property type="protein sequence ID" value="OBR96319.1"/>
    <property type="molecule type" value="Genomic_DNA"/>
</dbReference>
<dbReference type="InterPro" id="IPR010998">
    <property type="entry name" value="Integrase_recombinase_N"/>
</dbReference>
<dbReference type="InterPro" id="IPR004107">
    <property type="entry name" value="Integrase_SAM-like_N"/>
</dbReference>
<reference evidence="10 12" key="2">
    <citation type="journal article" date="2016" name="Front. Microbiol.">
        <title>Industrial Acetogenic Biocatalysts: A Comparative Metabolic and Genomic Analysis.</title>
        <authorList>
            <person name="Bengelsdorf F."/>
            <person name="Poehlein A."/>
            <person name="Sonja S."/>
            <person name="Erz C."/>
            <person name="Hummel T."/>
            <person name="Hoffmeister S."/>
            <person name="Daniel R."/>
            <person name="Durre P."/>
        </authorList>
    </citation>
    <scope>NUCLEOTIDE SEQUENCE [LARGE SCALE GENOMIC DNA]</scope>
    <source>
        <strain evidence="10 12">PTA-10522</strain>
    </source>
</reference>
<evidence type="ECO:0000313" key="11">
    <source>
        <dbReference type="Proteomes" id="UP000077384"/>
    </source>
</evidence>
<comment type="function">
    <text evidence="1">Site-specific tyrosine recombinase, which acts by catalyzing the cutting and rejoining of the recombining DNA molecules.</text>
</comment>
<evidence type="ECO:0000259" key="8">
    <source>
        <dbReference type="PROSITE" id="PS51900"/>
    </source>
</evidence>
<dbReference type="Proteomes" id="UP000077384">
    <property type="component" value="Unassembled WGS sequence"/>
</dbReference>
<feature type="domain" description="Tyr recombinase" evidence="7">
    <location>
        <begin position="180"/>
        <end position="387"/>
    </location>
</feature>
<dbReference type="AlphaFoldDB" id="A0A166TD18"/>
<dbReference type="InterPro" id="IPR013762">
    <property type="entry name" value="Integrase-like_cat_sf"/>
</dbReference>
<dbReference type="InterPro" id="IPR011010">
    <property type="entry name" value="DNA_brk_join_enz"/>
</dbReference>
<dbReference type="EMBL" id="LITQ01000012">
    <property type="protein sequence ID" value="OAA93530.1"/>
    <property type="molecule type" value="Genomic_DNA"/>
</dbReference>
<dbReference type="Gene3D" id="1.10.150.130">
    <property type="match status" value="1"/>
</dbReference>
<evidence type="ECO:0000259" key="7">
    <source>
        <dbReference type="PROSITE" id="PS51898"/>
    </source>
</evidence>
<evidence type="ECO:0000313" key="9">
    <source>
        <dbReference type="EMBL" id="OAA93530.1"/>
    </source>
</evidence>
<dbReference type="PROSITE" id="PS51900">
    <property type="entry name" value="CB"/>
    <property type="match status" value="1"/>
</dbReference>
<evidence type="ECO:0000256" key="6">
    <source>
        <dbReference type="PROSITE-ProRule" id="PRU01248"/>
    </source>
</evidence>
<dbReference type="Gene3D" id="1.10.443.10">
    <property type="entry name" value="Intergrase catalytic core"/>
    <property type="match status" value="1"/>
</dbReference>
<dbReference type="PATRIC" id="fig|1705578.3.peg.4395"/>
<evidence type="ECO:0000256" key="5">
    <source>
        <dbReference type="ARBA" id="ARBA00023172"/>
    </source>
</evidence>
<evidence type="ECO:0000256" key="3">
    <source>
        <dbReference type="ARBA" id="ARBA00022908"/>
    </source>
</evidence>
<evidence type="ECO:0000256" key="4">
    <source>
        <dbReference type="ARBA" id="ARBA00023125"/>
    </source>
</evidence>
<evidence type="ECO:0000313" key="10">
    <source>
        <dbReference type="EMBL" id="OBR96319.1"/>
    </source>
</evidence>
<dbReference type="InterPro" id="IPR002104">
    <property type="entry name" value="Integrase_catalytic"/>
</dbReference>
<keyword evidence="3" id="KW-0229">DNA integration</keyword>
<dbReference type="Pfam" id="PF00589">
    <property type="entry name" value="Phage_integrase"/>
    <property type="match status" value="1"/>
</dbReference>
<comment type="caution">
    <text evidence="9">The sequence shown here is derived from an EMBL/GenBank/DDBJ whole genome shotgun (WGS) entry which is preliminary data.</text>
</comment>
<keyword evidence="5" id="KW-0233">DNA recombination</keyword>